<sequence length="50" mass="5690">MNQKTASEVFELNDTIVKEQSDKFNNEYKDSVEGISRLAAGTMNFTFDLI</sequence>
<evidence type="ECO:0000313" key="1">
    <source>
        <dbReference type="EMBL" id="OAT02650.1"/>
    </source>
</evidence>
<proteinExistence type="predicted"/>
<organism evidence="1 2">
    <name type="scientific">Ajellomyces dermatitidis (strain ER-3 / ATCC MYA-2586)</name>
    <name type="common">Blastomyces dermatitidis</name>
    <dbReference type="NCBI Taxonomy" id="559297"/>
    <lineage>
        <taxon>Eukaryota</taxon>
        <taxon>Fungi</taxon>
        <taxon>Dikarya</taxon>
        <taxon>Ascomycota</taxon>
        <taxon>Pezizomycotina</taxon>
        <taxon>Eurotiomycetes</taxon>
        <taxon>Eurotiomycetidae</taxon>
        <taxon>Onygenales</taxon>
        <taxon>Ajellomycetaceae</taxon>
        <taxon>Blastomyces</taxon>
    </lineage>
</organism>
<dbReference type="EMBL" id="EQ999982">
    <property type="protein sequence ID" value="OAT02650.1"/>
    <property type="molecule type" value="Genomic_DNA"/>
</dbReference>
<name>A0ABX2VZT5_AJEDR</name>
<keyword evidence="2" id="KW-1185">Reference proteome</keyword>
<accession>A0ABX2VZT5</accession>
<dbReference type="RefSeq" id="XP_045282377.1">
    <property type="nucleotide sequence ID" value="XM_045426780.1"/>
</dbReference>
<dbReference type="Proteomes" id="UP000002039">
    <property type="component" value="Unassembled WGS sequence"/>
</dbReference>
<evidence type="ECO:0000313" key="2">
    <source>
        <dbReference type="Proteomes" id="UP000002039"/>
    </source>
</evidence>
<dbReference type="GeneID" id="69032590"/>
<gene>
    <name evidence="1" type="ORF">BDCG_17698</name>
</gene>
<protein>
    <submittedName>
        <fullName evidence="1">Uncharacterized protein</fullName>
    </submittedName>
</protein>
<reference evidence="2" key="1">
    <citation type="journal article" date="2015" name="PLoS Genet.">
        <title>The dynamic genome and transcriptome of the human fungal pathogen Blastomyces and close relative Emmonsia.</title>
        <authorList>
            <person name="Munoz J.F."/>
            <person name="Gauthier G.M."/>
            <person name="Desjardins C.A."/>
            <person name="Gallo J.E."/>
            <person name="Holder J."/>
            <person name="Sullivan T.D."/>
            <person name="Marty A.J."/>
            <person name="Carmen J.C."/>
            <person name="Chen Z."/>
            <person name="Ding L."/>
            <person name="Gujja S."/>
            <person name="Magrini V."/>
            <person name="Misas E."/>
            <person name="Mitreva M."/>
            <person name="Priest M."/>
            <person name="Saif S."/>
            <person name="Whiston E.A."/>
            <person name="Young S."/>
            <person name="Zeng Q."/>
            <person name="Goldman W.E."/>
            <person name="Mardis E.R."/>
            <person name="Taylor J.W."/>
            <person name="McEwen J.G."/>
            <person name="Clay O.K."/>
            <person name="Klein B.S."/>
            <person name="Cuomo C.A."/>
        </authorList>
    </citation>
    <scope>NUCLEOTIDE SEQUENCE [LARGE SCALE GENOMIC DNA]</scope>
    <source>
        <strain evidence="2">ER-3 / ATCC MYA-2586</strain>
    </source>
</reference>